<dbReference type="Proteomes" id="UP000026923">
    <property type="component" value="Unassembled WGS sequence"/>
</dbReference>
<name>A0A061JL48_STUST</name>
<feature type="transmembrane region" description="Helical" evidence="1">
    <location>
        <begin position="38"/>
        <end position="61"/>
    </location>
</feature>
<protein>
    <submittedName>
        <fullName evidence="2">Uncharacterized protein</fullName>
    </submittedName>
</protein>
<accession>A0A061JL48</accession>
<keyword evidence="1" id="KW-0812">Transmembrane</keyword>
<evidence type="ECO:0000313" key="2">
    <source>
        <dbReference type="EMBL" id="EWC40431.1"/>
    </source>
</evidence>
<comment type="caution">
    <text evidence="2">The sequence shown here is derived from an EMBL/GenBank/DDBJ whole genome shotgun (WGS) entry which is preliminary data.</text>
</comment>
<keyword evidence="1" id="KW-0472">Membrane</keyword>
<keyword evidence="1" id="KW-1133">Transmembrane helix</keyword>
<dbReference type="AlphaFoldDB" id="A0A061JL48"/>
<sequence length="79" mass="8911">MLRSLGLIFMLIFLCRTDLVIAIGASFIMSMISFGFSILIRMPFILLLRCVTMLAMCVARFGHSWTTAKKQSAKHKCHA</sequence>
<gene>
    <name evidence="2" type="ORF">B597_014915</name>
</gene>
<reference evidence="2 3" key="1">
    <citation type="journal article" date="2013" name="Genome Announc.">
        <title>Draft Genome of the Nitrogen-Fixing Bacterium Pseudomonas stutzeri Strain KOS6 Isolated from Industrial Hydrocarbon Sludge.</title>
        <authorList>
            <person name="Grigoryeva T.V."/>
            <person name="Laikov A.V."/>
            <person name="Naumova R.P."/>
            <person name="Manolov A.I."/>
            <person name="Larin A.K."/>
            <person name="Karpova I.Y."/>
            <person name="Semashko T.A."/>
            <person name="Alexeev D.G."/>
            <person name="Kostryukova E.S."/>
            <person name="Muller R."/>
            <person name="Govorun V.M."/>
        </authorList>
    </citation>
    <scope>NUCLEOTIDE SEQUENCE [LARGE SCALE GENOMIC DNA]</scope>
    <source>
        <strain evidence="2 3">KOS6</strain>
    </source>
</reference>
<evidence type="ECO:0000313" key="3">
    <source>
        <dbReference type="Proteomes" id="UP000026923"/>
    </source>
</evidence>
<organism evidence="2 3">
    <name type="scientific">Stutzerimonas stutzeri KOS6</name>
    <dbReference type="NCBI Taxonomy" id="1218352"/>
    <lineage>
        <taxon>Bacteria</taxon>
        <taxon>Pseudomonadati</taxon>
        <taxon>Pseudomonadota</taxon>
        <taxon>Gammaproteobacteria</taxon>
        <taxon>Pseudomonadales</taxon>
        <taxon>Pseudomonadaceae</taxon>
        <taxon>Stutzerimonas</taxon>
    </lineage>
</organism>
<proteinExistence type="predicted"/>
<evidence type="ECO:0000256" key="1">
    <source>
        <dbReference type="SAM" id="Phobius"/>
    </source>
</evidence>
<dbReference type="EMBL" id="AMCZ02000020">
    <property type="protein sequence ID" value="EWC40431.1"/>
    <property type="molecule type" value="Genomic_DNA"/>
</dbReference>
<dbReference type="HOGENOM" id="CLU_2603355_0_0_6"/>
<dbReference type="eggNOG" id="ENOG5031KGA">
    <property type="taxonomic scope" value="Bacteria"/>
</dbReference>